<feature type="transmembrane region" description="Helical" evidence="6">
    <location>
        <begin position="101"/>
        <end position="121"/>
    </location>
</feature>
<protein>
    <recommendedName>
        <fullName evidence="9">G-protein coupled receptors family 1 profile domain-containing protein</fullName>
    </recommendedName>
</protein>
<evidence type="ECO:0000313" key="7">
    <source>
        <dbReference type="EMBL" id="KHJ90406.1"/>
    </source>
</evidence>
<proteinExistence type="inferred from homology"/>
<dbReference type="Pfam" id="PF10317">
    <property type="entry name" value="7TM_GPCR_Srd"/>
    <property type="match status" value="2"/>
</dbReference>
<reference evidence="7 8" key="1">
    <citation type="submission" date="2014-03" db="EMBL/GenBank/DDBJ databases">
        <title>Draft genome of the hookworm Oesophagostomum dentatum.</title>
        <authorList>
            <person name="Mitreva M."/>
        </authorList>
    </citation>
    <scope>NUCLEOTIDE SEQUENCE [LARGE SCALE GENOMIC DNA]</scope>
    <source>
        <strain evidence="7 8">OD-Hann</strain>
    </source>
</reference>
<dbReference type="Gene3D" id="1.20.1070.10">
    <property type="entry name" value="Rhodopsin 7-helix transmembrane proteins"/>
    <property type="match status" value="1"/>
</dbReference>
<feature type="transmembrane region" description="Helical" evidence="6">
    <location>
        <begin position="43"/>
        <end position="63"/>
    </location>
</feature>
<gene>
    <name evidence="7" type="ORF">OESDEN_09751</name>
</gene>
<dbReference type="InterPro" id="IPR019421">
    <property type="entry name" value="7TM_GPCR_serpentine_rcpt_Srd"/>
</dbReference>
<dbReference type="GO" id="GO:0016020">
    <property type="term" value="C:membrane"/>
    <property type="evidence" value="ECO:0007669"/>
    <property type="project" value="UniProtKB-SubCell"/>
</dbReference>
<evidence type="ECO:0000256" key="4">
    <source>
        <dbReference type="ARBA" id="ARBA00022989"/>
    </source>
</evidence>
<evidence type="ECO:0000313" key="8">
    <source>
        <dbReference type="Proteomes" id="UP000053660"/>
    </source>
</evidence>
<dbReference type="Proteomes" id="UP000053660">
    <property type="component" value="Unassembled WGS sequence"/>
</dbReference>
<evidence type="ECO:0000256" key="5">
    <source>
        <dbReference type="ARBA" id="ARBA00023136"/>
    </source>
</evidence>
<evidence type="ECO:0000256" key="6">
    <source>
        <dbReference type="SAM" id="Phobius"/>
    </source>
</evidence>
<dbReference type="SUPFAM" id="SSF81321">
    <property type="entry name" value="Family A G protein-coupled receptor-like"/>
    <property type="match status" value="1"/>
</dbReference>
<dbReference type="InterPro" id="IPR050920">
    <property type="entry name" value="Nematode_rcpt-like_delta"/>
</dbReference>
<sequence length="188" mass="21479">MDILLICGVLTHTVISLLGIFVNGLLVYLITRKTPKELRTYSVLILNFAVCDLLACFSSLFVLQRYFEGYVVLSEGYEPEEAIREKVVQIFDYDISSECALTYQTFIPSVFCLAVVTYFLGQLRILNHPVLEYSTFIIIGLVPILSSLVSIYFIRPYREWVEKNLLRSLSSTKISISTMSSTELSQRF</sequence>
<dbReference type="EMBL" id="KN553040">
    <property type="protein sequence ID" value="KHJ90406.1"/>
    <property type="molecule type" value="Genomic_DNA"/>
</dbReference>
<dbReference type="AlphaFoldDB" id="A0A0B1T2L8"/>
<evidence type="ECO:0000256" key="3">
    <source>
        <dbReference type="ARBA" id="ARBA00022692"/>
    </source>
</evidence>
<name>A0A0B1T2L8_OESDE</name>
<dbReference type="OrthoDB" id="5873496at2759"/>
<keyword evidence="3 6" id="KW-0812">Transmembrane</keyword>
<evidence type="ECO:0008006" key="9">
    <source>
        <dbReference type="Google" id="ProtNLM"/>
    </source>
</evidence>
<feature type="transmembrane region" description="Helical" evidence="6">
    <location>
        <begin position="133"/>
        <end position="154"/>
    </location>
</feature>
<organism evidence="7 8">
    <name type="scientific">Oesophagostomum dentatum</name>
    <name type="common">Nodular worm</name>
    <dbReference type="NCBI Taxonomy" id="61180"/>
    <lineage>
        <taxon>Eukaryota</taxon>
        <taxon>Metazoa</taxon>
        <taxon>Ecdysozoa</taxon>
        <taxon>Nematoda</taxon>
        <taxon>Chromadorea</taxon>
        <taxon>Rhabditida</taxon>
        <taxon>Rhabditina</taxon>
        <taxon>Rhabditomorpha</taxon>
        <taxon>Strongyloidea</taxon>
        <taxon>Strongylidae</taxon>
        <taxon>Oesophagostomum</taxon>
    </lineage>
</organism>
<evidence type="ECO:0000256" key="1">
    <source>
        <dbReference type="ARBA" id="ARBA00004141"/>
    </source>
</evidence>
<comment type="similarity">
    <text evidence="2">Belongs to the nematode receptor-like protein srd family.</text>
</comment>
<feature type="transmembrane region" description="Helical" evidence="6">
    <location>
        <begin position="12"/>
        <end position="31"/>
    </location>
</feature>
<keyword evidence="4 6" id="KW-1133">Transmembrane helix</keyword>
<comment type="subcellular location">
    <subcellularLocation>
        <location evidence="1">Membrane</location>
        <topology evidence="1">Multi-pass membrane protein</topology>
    </subcellularLocation>
</comment>
<evidence type="ECO:0000256" key="2">
    <source>
        <dbReference type="ARBA" id="ARBA00009166"/>
    </source>
</evidence>
<dbReference type="PANTHER" id="PTHR22945">
    <property type="entry name" value="SERPENTINE RECEPTOR, CLASS D DELTA"/>
    <property type="match status" value="1"/>
</dbReference>
<keyword evidence="5 6" id="KW-0472">Membrane</keyword>
<accession>A0A0B1T2L8</accession>
<dbReference type="PANTHER" id="PTHR22945:SF40">
    <property type="entry name" value="SERPENTINE RECEPTOR, CLASS D (DELTA)-RELATED"/>
    <property type="match status" value="1"/>
</dbReference>
<keyword evidence="8" id="KW-1185">Reference proteome</keyword>